<evidence type="ECO:0000313" key="2">
    <source>
        <dbReference type="EMBL" id="CUF33964.1"/>
    </source>
</evidence>
<feature type="region of interest" description="Disordered" evidence="1">
    <location>
        <begin position="300"/>
        <end position="319"/>
    </location>
</feature>
<keyword evidence="3" id="KW-1185">Reference proteome</keyword>
<evidence type="ECO:0000313" key="3">
    <source>
        <dbReference type="Proteomes" id="UP000051952"/>
    </source>
</evidence>
<dbReference type="EMBL" id="CYKH01000303">
    <property type="protein sequence ID" value="CUF33964.1"/>
    <property type="molecule type" value="Genomic_DNA"/>
</dbReference>
<feature type="compositionally biased region" description="Basic residues" evidence="1">
    <location>
        <begin position="453"/>
        <end position="463"/>
    </location>
</feature>
<dbReference type="Proteomes" id="UP000051952">
    <property type="component" value="Unassembled WGS sequence"/>
</dbReference>
<evidence type="ECO:0000256" key="1">
    <source>
        <dbReference type="SAM" id="MobiDB-lite"/>
    </source>
</evidence>
<organism evidence="2 3">
    <name type="scientific">Bodo saltans</name>
    <name type="common">Flagellated protozoan</name>
    <dbReference type="NCBI Taxonomy" id="75058"/>
    <lineage>
        <taxon>Eukaryota</taxon>
        <taxon>Discoba</taxon>
        <taxon>Euglenozoa</taxon>
        <taxon>Kinetoplastea</taxon>
        <taxon>Metakinetoplastina</taxon>
        <taxon>Eubodonida</taxon>
        <taxon>Bodonidae</taxon>
        <taxon>Bodo</taxon>
    </lineage>
</organism>
<gene>
    <name evidence="2" type="ORF">BSAL_61545</name>
</gene>
<feature type="region of interest" description="Disordered" evidence="1">
    <location>
        <begin position="402"/>
        <end position="463"/>
    </location>
</feature>
<protein>
    <submittedName>
        <fullName evidence="2">Uncharacterized protein</fullName>
    </submittedName>
</protein>
<feature type="region of interest" description="Disordered" evidence="1">
    <location>
        <begin position="111"/>
        <end position="140"/>
    </location>
</feature>
<sequence>MPATLDDNITTSCQNKAAANADSTVNANGRQHKTYVCEGDKCFPVRKIREEEENHKFDVQAECQQWQEFSPASKKLFGAGRVWVLCSTPCAGKIICEPFHMLMEKIKSIGSSSSSNSTTVAGGGSPGRTSPSNTEPPRYEEDPAQLDAAILLAARTAPWSYPRINFQTDAHMEICEKALSIYGRTPFIGLIDMPNSSAFILDLSQPAPCVKADRKVEVFKLISNHQIRDFAINAIIGRWPKALLGETPPPEDIDPLTTGALKATFKAVQSTLPRLVRGEVRTVHEAKRLERLSNELTDQHHRYQQLGTADNNDTRTKDRFRAGATGSGPLLCLLTLWAPRCPCCPPLIRMLDSLTDMITSSEFKERFPACPLFAVDATFRNVTLDVDRNDLEDHEWPAASEALEPLASPSLGATTNSEQLPEGFSLGTSPPSPAMPDVPGDNSARGHPERALPTKKKRRDDKQ</sequence>
<proteinExistence type="predicted"/>
<name>A0A0S4ILW3_BODSA</name>
<dbReference type="AlphaFoldDB" id="A0A0S4ILW3"/>
<feature type="compositionally biased region" description="Low complexity" evidence="1">
    <location>
        <begin position="111"/>
        <end position="120"/>
    </location>
</feature>
<dbReference type="VEuPathDB" id="TriTrypDB:BSAL_61545"/>
<accession>A0A0S4ILW3</accession>
<dbReference type="OrthoDB" id="252718at2759"/>
<reference evidence="3" key="1">
    <citation type="submission" date="2015-09" db="EMBL/GenBank/DDBJ databases">
        <authorList>
            <consortium name="Pathogen Informatics"/>
        </authorList>
    </citation>
    <scope>NUCLEOTIDE SEQUENCE [LARGE SCALE GENOMIC DNA]</scope>
    <source>
        <strain evidence="3">Lake Konstanz</strain>
    </source>
</reference>